<feature type="domain" description="Fe/B12 periplasmic-binding" evidence="7">
    <location>
        <begin position="76"/>
        <end position="340"/>
    </location>
</feature>
<dbReference type="Proteomes" id="UP001549167">
    <property type="component" value="Unassembled WGS sequence"/>
</dbReference>
<evidence type="ECO:0000256" key="1">
    <source>
        <dbReference type="ARBA" id="ARBA00004193"/>
    </source>
</evidence>
<evidence type="ECO:0000256" key="6">
    <source>
        <dbReference type="SAM" id="SignalP"/>
    </source>
</evidence>
<dbReference type="RefSeq" id="WP_354219986.1">
    <property type="nucleotide sequence ID" value="NZ_JBEPMX010000006.1"/>
</dbReference>
<feature type="region of interest" description="Disordered" evidence="5">
    <location>
        <begin position="22"/>
        <end position="58"/>
    </location>
</feature>
<name>A0ABV2KUZ8_9BACI</name>
<dbReference type="Gene3D" id="3.40.50.1980">
    <property type="entry name" value="Nitrogenase molybdenum iron protein domain"/>
    <property type="match status" value="2"/>
</dbReference>
<reference evidence="8 9" key="1">
    <citation type="submission" date="2024-06" db="EMBL/GenBank/DDBJ databases">
        <title>Genomic Encyclopedia of Type Strains, Phase IV (KMG-IV): sequencing the most valuable type-strain genomes for metagenomic binning, comparative biology and taxonomic classification.</title>
        <authorList>
            <person name="Goeker M."/>
        </authorList>
    </citation>
    <scope>NUCLEOTIDE SEQUENCE [LARGE SCALE GENOMIC DNA]</scope>
    <source>
        <strain evidence="8 9">DSM 23520</strain>
    </source>
</reference>
<evidence type="ECO:0000256" key="5">
    <source>
        <dbReference type="SAM" id="MobiDB-lite"/>
    </source>
</evidence>
<evidence type="ECO:0000313" key="8">
    <source>
        <dbReference type="EMBL" id="MET3683408.1"/>
    </source>
</evidence>
<dbReference type="InterPro" id="IPR051313">
    <property type="entry name" value="Bact_iron-sidero_bind"/>
</dbReference>
<accession>A0ABV2KUZ8</accession>
<evidence type="ECO:0000256" key="3">
    <source>
        <dbReference type="ARBA" id="ARBA00022448"/>
    </source>
</evidence>
<sequence>MKKLWILVAFVAFTLFLAACGSDNNEETTGNDGSEDTSEEQNNESSEDSSNDSEENSSYVVEHAMGETEIEGQPEDIVILTNHGTEALLSLGITPVGAVQSWTGDPWYDHIEDDMEGVNVVGLENDISLESIAELDPDLIIGNKMRQEDQYEQLSAIAPTVFEETLRGDWKVNFELIAEAVGMPEKGQEVLDEYNNRVDQLASDLEENGKLDTKVSIVRFMAGDVRIYHKDSFSGIILEEIGLERPEAQDKDDFAAKNVTKERIDEMDGDVIFYFTYETGDGEASTVEEEWINDPLWNNLSAVEAGNVHEVSDTIWNTAGGVRAANLMLDDLEQYLLNSDS</sequence>
<dbReference type="EMBL" id="JBEPMX010000006">
    <property type="protein sequence ID" value="MET3683408.1"/>
    <property type="molecule type" value="Genomic_DNA"/>
</dbReference>
<evidence type="ECO:0000256" key="2">
    <source>
        <dbReference type="ARBA" id="ARBA00008814"/>
    </source>
</evidence>
<feature type="signal peptide" evidence="6">
    <location>
        <begin position="1"/>
        <end position="21"/>
    </location>
</feature>
<dbReference type="PROSITE" id="PS51257">
    <property type="entry name" value="PROKAR_LIPOPROTEIN"/>
    <property type="match status" value="1"/>
</dbReference>
<dbReference type="CDD" id="cd01146">
    <property type="entry name" value="FhuD"/>
    <property type="match status" value="1"/>
</dbReference>
<gene>
    <name evidence="8" type="ORF">ABID56_001503</name>
</gene>
<feature type="compositionally biased region" description="Acidic residues" evidence="5">
    <location>
        <begin position="33"/>
        <end position="55"/>
    </location>
</feature>
<feature type="chain" id="PRO_5046239321" evidence="6">
    <location>
        <begin position="22"/>
        <end position="341"/>
    </location>
</feature>
<comment type="subcellular location">
    <subcellularLocation>
        <location evidence="1">Cell membrane</location>
        <topology evidence="1">Lipid-anchor</topology>
    </subcellularLocation>
</comment>
<protein>
    <submittedName>
        <fullName evidence="8">Iron complex transport system substrate-binding protein</fullName>
    </submittedName>
</protein>
<evidence type="ECO:0000313" key="9">
    <source>
        <dbReference type="Proteomes" id="UP001549167"/>
    </source>
</evidence>
<evidence type="ECO:0000256" key="4">
    <source>
        <dbReference type="ARBA" id="ARBA00022729"/>
    </source>
</evidence>
<keyword evidence="3" id="KW-0813">Transport</keyword>
<dbReference type="PANTHER" id="PTHR30532">
    <property type="entry name" value="IRON III DICITRATE-BINDING PERIPLASMIC PROTEIN"/>
    <property type="match status" value="1"/>
</dbReference>
<keyword evidence="4 6" id="KW-0732">Signal</keyword>
<proteinExistence type="inferred from homology"/>
<organism evidence="8 9">
    <name type="scientific">Alkalibacillus flavidus</name>
    <dbReference type="NCBI Taxonomy" id="546021"/>
    <lineage>
        <taxon>Bacteria</taxon>
        <taxon>Bacillati</taxon>
        <taxon>Bacillota</taxon>
        <taxon>Bacilli</taxon>
        <taxon>Bacillales</taxon>
        <taxon>Bacillaceae</taxon>
        <taxon>Alkalibacillus</taxon>
    </lineage>
</organism>
<dbReference type="InterPro" id="IPR002491">
    <property type="entry name" value="ABC_transptr_periplasmic_BD"/>
</dbReference>
<comment type="caution">
    <text evidence="8">The sequence shown here is derived from an EMBL/GenBank/DDBJ whole genome shotgun (WGS) entry which is preliminary data.</text>
</comment>
<keyword evidence="9" id="KW-1185">Reference proteome</keyword>
<comment type="similarity">
    <text evidence="2">Belongs to the bacterial solute-binding protein 8 family.</text>
</comment>
<dbReference type="Pfam" id="PF01497">
    <property type="entry name" value="Peripla_BP_2"/>
    <property type="match status" value="1"/>
</dbReference>
<dbReference type="PROSITE" id="PS50983">
    <property type="entry name" value="FE_B12_PBP"/>
    <property type="match status" value="1"/>
</dbReference>
<evidence type="ECO:0000259" key="7">
    <source>
        <dbReference type="PROSITE" id="PS50983"/>
    </source>
</evidence>
<dbReference type="SUPFAM" id="SSF53807">
    <property type="entry name" value="Helical backbone' metal receptor"/>
    <property type="match status" value="1"/>
</dbReference>
<dbReference type="PANTHER" id="PTHR30532:SF21">
    <property type="entry name" value="SIDEROPHORE-BINDING LIPOPROTEIN YFIY-RELATED"/>
    <property type="match status" value="1"/>
</dbReference>